<comment type="caution">
    <text evidence="12">The sequence shown here is derived from an EMBL/GenBank/DDBJ whole genome shotgun (WGS) entry which is preliminary data.</text>
</comment>
<gene>
    <name evidence="12" type="ORF">IW261DRAFT_13153</name>
</gene>
<evidence type="ECO:0000256" key="2">
    <source>
        <dbReference type="ARBA" id="ARBA00010092"/>
    </source>
</evidence>
<keyword evidence="5 10" id="KW-0732">Signal</keyword>
<evidence type="ECO:0000256" key="9">
    <source>
        <dbReference type="ARBA" id="ARBA00026105"/>
    </source>
</evidence>
<dbReference type="Pfam" id="PF22244">
    <property type="entry name" value="GCE_fung"/>
    <property type="match status" value="1"/>
</dbReference>
<evidence type="ECO:0000256" key="3">
    <source>
        <dbReference type="ARBA" id="ARBA00022487"/>
    </source>
</evidence>
<evidence type="ECO:0000256" key="10">
    <source>
        <dbReference type="SAM" id="SignalP"/>
    </source>
</evidence>
<evidence type="ECO:0000256" key="6">
    <source>
        <dbReference type="ARBA" id="ARBA00022801"/>
    </source>
</evidence>
<dbReference type="GO" id="GO:0046274">
    <property type="term" value="P:lignin catabolic process"/>
    <property type="evidence" value="ECO:0007669"/>
    <property type="project" value="UniProtKB-KW"/>
</dbReference>
<feature type="domain" description="4-O-methyl-glucuronoyl methylesterase-like" evidence="11">
    <location>
        <begin position="91"/>
        <end position="321"/>
    </location>
</feature>
<dbReference type="EC" id="3.1.1.117" evidence="9"/>
<evidence type="ECO:0000256" key="8">
    <source>
        <dbReference type="ARBA" id="ARBA00024511"/>
    </source>
</evidence>
<dbReference type="InterPro" id="IPR029058">
    <property type="entry name" value="AB_hydrolase_fold"/>
</dbReference>
<feature type="signal peptide" evidence="10">
    <location>
        <begin position="1"/>
        <end position="19"/>
    </location>
</feature>
<evidence type="ECO:0000313" key="12">
    <source>
        <dbReference type="EMBL" id="KAK0490441.1"/>
    </source>
</evidence>
<accession>A0AA39PU57</accession>
<feature type="chain" id="PRO_5041323031" description="(4-O-methyl)-D-glucuronate--lignin esterase" evidence="10">
    <location>
        <begin position="20"/>
        <end position="389"/>
    </location>
</feature>
<evidence type="ECO:0000256" key="7">
    <source>
        <dbReference type="ARBA" id="ARBA00023185"/>
    </source>
</evidence>
<comment type="catalytic activity">
    <reaction evidence="8">
        <text>a 4-O-methyl-alpha-D-glucuronosyl ester derivative + H2O = 4-O-methyl-alpha-D-glucuronate derivative + an alcohol + H(+)</text>
        <dbReference type="Rhea" id="RHEA:67452"/>
        <dbReference type="ChEBI" id="CHEBI:15377"/>
        <dbReference type="ChEBI" id="CHEBI:15378"/>
        <dbReference type="ChEBI" id="CHEBI:30879"/>
        <dbReference type="ChEBI" id="CHEBI:171667"/>
        <dbReference type="ChEBI" id="CHEBI:171668"/>
        <dbReference type="EC" id="3.1.1.117"/>
    </reaction>
    <physiologicalReaction direction="left-to-right" evidence="8">
        <dbReference type="Rhea" id="RHEA:67453"/>
    </physiologicalReaction>
</comment>
<dbReference type="GO" id="GO:0052689">
    <property type="term" value="F:carboxylic ester hydrolase activity"/>
    <property type="evidence" value="ECO:0007669"/>
    <property type="project" value="UniProtKB-KW"/>
</dbReference>
<reference evidence="12" key="1">
    <citation type="submission" date="2023-06" db="EMBL/GenBank/DDBJ databases">
        <authorList>
            <consortium name="Lawrence Berkeley National Laboratory"/>
            <person name="Ahrendt S."/>
            <person name="Sahu N."/>
            <person name="Indic B."/>
            <person name="Wong-Bajracharya J."/>
            <person name="Merenyi Z."/>
            <person name="Ke H.-M."/>
            <person name="Monk M."/>
            <person name="Kocsube S."/>
            <person name="Drula E."/>
            <person name="Lipzen A."/>
            <person name="Balint B."/>
            <person name="Henrissat B."/>
            <person name="Andreopoulos B."/>
            <person name="Martin F.M."/>
            <person name="Harder C.B."/>
            <person name="Rigling D."/>
            <person name="Ford K.L."/>
            <person name="Foster G.D."/>
            <person name="Pangilinan J."/>
            <person name="Papanicolaou A."/>
            <person name="Barry K."/>
            <person name="LaButti K."/>
            <person name="Viragh M."/>
            <person name="Koriabine M."/>
            <person name="Yan M."/>
            <person name="Riley R."/>
            <person name="Champramary S."/>
            <person name="Plett K.L."/>
            <person name="Tsai I.J."/>
            <person name="Slot J."/>
            <person name="Sipos G."/>
            <person name="Plett J."/>
            <person name="Nagy L.G."/>
            <person name="Grigoriev I.V."/>
        </authorList>
    </citation>
    <scope>NUCLEOTIDE SEQUENCE</scope>
    <source>
        <strain evidence="12">ICMP 16352</strain>
    </source>
</reference>
<protein>
    <recommendedName>
        <fullName evidence="9">(4-O-methyl)-D-glucuronate--lignin esterase</fullName>
        <ecNumber evidence="9">3.1.1.117</ecNumber>
    </recommendedName>
</protein>
<dbReference type="Gene3D" id="3.40.50.1820">
    <property type="entry name" value="alpha/beta hydrolase"/>
    <property type="match status" value="1"/>
</dbReference>
<comment type="subcellular location">
    <subcellularLocation>
        <location evidence="1">Secreted</location>
    </subcellularLocation>
</comment>
<keyword evidence="7" id="KW-0439">Lignin degradation</keyword>
<evidence type="ECO:0000256" key="4">
    <source>
        <dbReference type="ARBA" id="ARBA00022525"/>
    </source>
</evidence>
<dbReference type="GO" id="GO:0005576">
    <property type="term" value="C:extracellular region"/>
    <property type="evidence" value="ECO:0007669"/>
    <property type="project" value="UniProtKB-SubCell"/>
</dbReference>
<keyword evidence="4" id="KW-0964">Secreted</keyword>
<proteinExistence type="inferred from homology"/>
<name>A0AA39PU57_9AGAR</name>
<evidence type="ECO:0000256" key="1">
    <source>
        <dbReference type="ARBA" id="ARBA00004613"/>
    </source>
</evidence>
<dbReference type="SUPFAM" id="SSF53474">
    <property type="entry name" value="alpha/beta-Hydrolases"/>
    <property type="match status" value="1"/>
</dbReference>
<evidence type="ECO:0000313" key="13">
    <source>
        <dbReference type="Proteomes" id="UP001175227"/>
    </source>
</evidence>
<keyword evidence="6" id="KW-0378">Hydrolase</keyword>
<comment type="similarity">
    <text evidence="2">Belongs to the carbohydrate esterase 15 (CE15) family.</text>
</comment>
<keyword evidence="13" id="KW-1185">Reference proteome</keyword>
<keyword evidence="3" id="KW-0719">Serine esterase</keyword>
<evidence type="ECO:0000256" key="5">
    <source>
        <dbReference type="ARBA" id="ARBA00022729"/>
    </source>
</evidence>
<dbReference type="EMBL" id="JAUEPR010000001">
    <property type="protein sequence ID" value="KAK0490441.1"/>
    <property type="molecule type" value="Genomic_DNA"/>
</dbReference>
<dbReference type="Proteomes" id="UP001175227">
    <property type="component" value="Unassembled WGS sequence"/>
</dbReference>
<sequence length="389" mass="41148">MTIKTAFVASLLFTASALAQCGDLPSNFTLTPDSRLSDPFTFLNGTSVTTADEFTCRQAEISALLQRFELGELPPPPESVIGTLSGTTLTINVTNGGQSISFEVGIQTPSGAGPFPALIAFGGLSLPQPSGVAVLLFNNDDIAAQNDATSRGQGKFFTLYGSNHSAGALMAWAWGVARIMDALEQVDTNINLERVGVTGCSRNGKGALVAGAFEPRIALTIPQESGSGGAGCWRISDSMLANGTVTQTASEIVQENVWFSTAFDTFAQSGVDPLPFDHHTLSALIAPRALLIIDNTGIDWLGPESVWGCQKTANLVWQGLGVGDFMGVSQVGNHAHCAFPSEEQPDLDAFVNRFLKDQDADTNIIKTDGVNGLGFVDSEWIDWEIPDLS</sequence>
<dbReference type="InterPro" id="IPR054579">
    <property type="entry name" value="GCE-like_dom"/>
</dbReference>
<dbReference type="AlphaFoldDB" id="A0AA39PU57"/>
<evidence type="ECO:0000259" key="11">
    <source>
        <dbReference type="Pfam" id="PF22244"/>
    </source>
</evidence>
<organism evidence="12 13">
    <name type="scientific">Armillaria novae-zelandiae</name>
    <dbReference type="NCBI Taxonomy" id="153914"/>
    <lineage>
        <taxon>Eukaryota</taxon>
        <taxon>Fungi</taxon>
        <taxon>Dikarya</taxon>
        <taxon>Basidiomycota</taxon>
        <taxon>Agaricomycotina</taxon>
        <taxon>Agaricomycetes</taxon>
        <taxon>Agaricomycetidae</taxon>
        <taxon>Agaricales</taxon>
        <taxon>Marasmiineae</taxon>
        <taxon>Physalacriaceae</taxon>
        <taxon>Armillaria</taxon>
    </lineage>
</organism>